<dbReference type="Proteomes" id="UP001195483">
    <property type="component" value="Unassembled WGS sequence"/>
</dbReference>
<comment type="caution">
    <text evidence="1">The sequence shown here is derived from an EMBL/GenBank/DDBJ whole genome shotgun (WGS) entry which is preliminary data.</text>
</comment>
<organism evidence="1 2">
    <name type="scientific">Potamilus streckersoni</name>
    <dbReference type="NCBI Taxonomy" id="2493646"/>
    <lineage>
        <taxon>Eukaryota</taxon>
        <taxon>Metazoa</taxon>
        <taxon>Spiralia</taxon>
        <taxon>Lophotrochozoa</taxon>
        <taxon>Mollusca</taxon>
        <taxon>Bivalvia</taxon>
        <taxon>Autobranchia</taxon>
        <taxon>Heteroconchia</taxon>
        <taxon>Palaeoheterodonta</taxon>
        <taxon>Unionida</taxon>
        <taxon>Unionoidea</taxon>
        <taxon>Unionidae</taxon>
        <taxon>Ambleminae</taxon>
        <taxon>Lampsilini</taxon>
        <taxon>Potamilus</taxon>
    </lineage>
</organism>
<reference evidence="1" key="3">
    <citation type="submission" date="2023-05" db="EMBL/GenBank/DDBJ databases">
        <authorList>
            <person name="Smith C.H."/>
        </authorList>
    </citation>
    <scope>NUCLEOTIDE SEQUENCE</scope>
    <source>
        <strain evidence="1">CHS0354</strain>
        <tissue evidence="1">Mantle</tissue>
    </source>
</reference>
<name>A0AAE0TG45_9BIVA</name>
<gene>
    <name evidence="1" type="ORF">CHS0354_029195</name>
</gene>
<accession>A0AAE0TG45</accession>
<evidence type="ECO:0000313" key="1">
    <source>
        <dbReference type="EMBL" id="KAK3609747.1"/>
    </source>
</evidence>
<reference evidence="1" key="1">
    <citation type="journal article" date="2021" name="Genome Biol. Evol.">
        <title>A High-Quality Reference Genome for a Parasitic Bivalve with Doubly Uniparental Inheritance (Bivalvia: Unionida).</title>
        <authorList>
            <person name="Smith C.H."/>
        </authorList>
    </citation>
    <scope>NUCLEOTIDE SEQUENCE</scope>
    <source>
        <strain evidence="1">CHS0354</strain>
    </source>
</reference>
<feature type="non-terminal residue" evidence="1">
    <location>
        <position position="58"/>
    </location>
</feature>
<keyword evidence="2" id="KW-1185">Reference proteome</keyword>
<sequence length="58" mass="6721">MARDTKTMKELTEASSATIIHLQAWMTEVKKEFEKVLAHLPLEEPTKPKDTIIKERAR</sequence>
<evidence type="ECO:0000313" key="2">
    <source>
        <dbReference type="Proteomes" id="UP001195483"/>
    </source>
</evidence>
<proteinExistence type="predicted"/>
<dbReference type="AlphaFoldDB" id="A0AAE0TG45"/>
<dbReference type="EMBL" id="JAEAOA010001752">
    <property type="protein sequence ID" value="KAK3609747.1"/>
    <property type="molecule type" value="Genomic_DNA"/>
</dbReference>
<protein>
    <submittedName>
        <fullName evidence="1">Uncharacterized protein</fullName>
    </submittedName>
</protein>
<reference evidence="1" key="2">
    <citation type="journal article" date="2021" name="Genome Biol. Evol.">
        <title>Developing a high-quality reference genome for a parasitic bivalve with doubly uniparental inheritance (Bivalvia: Unionida).</title>
        <authorList>
            <person name="Smith C.H."/>
        </authorList>
    </citation>
    <scope>NUCLEOTIDE SEQUENCE</scope>
    <source>
        <strain evidence="1">CHS0354</strain>
        <tissue evidence="1">Mantle</tissue>
    </source>
</reference>